<dbReference type="InterPro" id="IPR042086">
    <property type="entry name" value="MeTrfase_capping"/>
</dbReference>
<keyword evidence="3" id="KW-0479">Metal-binding</keyword>
<dbReference type="GO" id="GO:0008168">
    <property type="term" value="F:methyltransferase activity"/>
    <property type="evidence" value="ECO:0007669"/>
    <property type="project" value="UniProtKB-KW"/>
</dbReference>
<dbReference type="PANTHER" id="PTHR31009">
    <property type="entry name" value="S-ADENOSYL-L-METHIONINE:CARBOXYL METHYLTRANSFERASE FAMILY PROTEIN"/>
    <property type="match status" value="1"/>
</dbReference>
<dbReference type="EMBL" id="CM018227">
    <property type="protein sequence ID" value="KAB1993420.1"/>
    <property type="molecule type" value="Genomic_DNA"/>
</dbReference>
<organism evidence="5 6">
    <name type="scientific">Gossypium barbadense</name>
    <name type="common">Sea Island cotton</name>
    <name type="synonym">Hibiscus barbadensis</name>
    <dbReference type="NCBI Taxonomy" id="3634"/>
    <lineage>
        <taxon>Eukaryota</taxon>
        <taxon>Viridiplantae</taxon>
        <taxon>Streptophyta</taxon>
        <taxon>Embryophyta</taxon>
        <taxon>Tracheophyta</taxon>
        <taxon>Spermatophyta</taxon>
        <taxon>Magnoliopsida</taxon>
        <taxon>eudicotyledons</taxon>
        <taxon>Gunneridae</taxon>
        <taxon>Pentapetalae</taxon>
        <taxon>rosids</taxon>
        <taxon>malvids</taxon>
        <taxon>Malvales</taxon>
        <taxon>Malvaceae</taxon>
        <taxon>Malvoideae</taxon>
        <taxon>Gossypium</taxon>
    </lineage>
</organism>
<dbReference type="SUPFAM" id="SSF53335">
    <property type="entry name" value="S-adenosyl-L-methionine-dependent methyltransferases"/>
    <property type="match status" value="1"/>
</dbReference>
<evidence type="ECO:0000256" key="2">
    <source>
        <dbReference type="ARBA" id="ARBA00022679"/>
    </source>
</evidence>
<dbReference type="AlphaFoldDB" id="A0A5J5NJ67"/>
<sequence>MAEVAPDPSPLIIGGGGETVRRPLPDSLHVNGGDGTYSYTRNSYFQRLAANVVKERIKGVITMKLDVENLFSTSNTIYIADLGCAVGPNAFDAMQDVVHFIQQKYTLQCPQSNTTLQFLVLFNDQPSNDFNTLFTSLPRERPYYAAGVPGSFHRRLFPESSIHFVHCSYALHWLSKVPEEIHYTNAPNEVVQAYASQFAKDMEEFLCARAMEIVTGGMMTIIMPGLPNEMPYSQLAASLMYDFMASTFMDMENEGLVSEDEVDSFNLPIYTPSPAEMASVVEKNGHFSIEMLELTNPASLFSSPVDIKAWVIHVRAAMEGMFIKHFSTDIIDEMFDRLTKKLFMFTEQVKSGYKDRTQLLVVLIRK</sequence>
<evidence type="ECO:0000313" key="5">
    <source>
        <dbReference type="EMBL" id="KAB1993420.1"/>
    </source>
</evidence>
<dbReference type="Gene3D" id="1.10.1200.270">
    <property type="entry name" value="Methyltransferase, alpha-helical capping domain"/>
    <property type="match status" value="1"/>
</dbReference>
<dbReference type="Gene3D" id="3.40.50.150">
    <property type="entry name" value="Vaccinia Virus protein VP39"/>
    <property type="match status" value="1"/>
</dbReference>
<evidence type="ECO:0008006" key="7">
    <source>
        <dbReference type="Google" id="ProtNLM"/>
    </source>
</evidence>
<dbReference type="Pfam" id="PF03492">
    <property type="entry name" value="Methyltransf_7"/>
    <property type="match status" value="1"/>
</dbReference>
<reference evidence="6" key="1">
    <citation type="journal article" date="2020" name="Nat. Genet.">
        <title>Genomic diversifications of five Gossypium allopolyploid species and their impact on cotton improvement.</title>
        <authorList>
            <person name="Chen Z.J."/>
            <person name="Sreedasyam A."/>
            <person name="Ando A."/>
            <person name="Song Q."/>
            <person name="De Santiago L.M."/>
            <person name="Hulse-Kemp A.M."/>
            <person name="Ding M."/>
            <person name="Ye W."/>
            <person name="Kirkbride R.C."/>
            <person name="Jenkins J."/>
            <person name="Plott C."/>
            <person name="Lovell J."/>
            <person name="Lin Y.M."/>
            <person name="Vaughn R."/>
            <person name="Liu B."/>
            <person name="Simpson S."/>
            <person name="Scheffler B.E."/>
            <person name="Wen L."/>
            <person name="Saski C.A."/>
            <person name="Grover C.E."/>
            <person name="Hu G."/>
            <person name="Conover J.L."/>
            <person name="Carlson J.W."/>
            <person name="Shu S."/>
            <person name="Boston L.B."/>
            <person name="Williams M."/>
            <person name="Peterson D.G."/>
            <person name="McGee K."/>
            <person name="Jones D.C."/>
            <person name="Wendel J.F."/>
            <person name="Stelly D.M."/>
            <person name="Grimwood J."/>
            <person name="Schmutz J."/>
        </authorList>
    </citation>
    <scope>NUCLEOTIDE SEQUENCE [LARGE SCALE GENOMIC DNA]</scope>
    <source>
        <strain evidence="6">cv. 3-79</strain>
    </source>
</reference>
<evidence type="ECO:0000256" key="3">
    <source>
        <dbReference type="ARBA" id="ARBA00022723"/>
    </source>
</evidence>
<dbReference type="GO" id="GO:0032259">
    <property type="term" value="P:methylation"/>
    <property type="evidence" value="ECO:0007669"/>
    <property type="project" value="UniProtKB-KW"/>
</dbReference>
<dbReference type="GO" id="GO:0046872">
    <property type="term" value="F:metal ion binding"/>
    <property type="evidence" value="ECO:0007669"/>
    <property type="project" value="UniProtKB-KW"/>
</dbReference>
<keyword evidence="4" id="KW-0460">Magnesium</keyword>
<protein>
    <recommendedName>
        <fullName evidence="7">S-adenosylmethionine-dependent methyltransferase</fullName>
    </recommendedName>
</protein>
<name>A0A5J5NJ67_GOSBA</name>
<dbReference type="InterPro" id="IPR005299">
    <property type="entry name" value="MeTrfase_7"/>
</dbReference>
<keyword evidence="1" id="KW-0489">Methyltransferase</keyword>
<dbReference type="Proteomes" id="UP000327439">
    <property type="component" value="Chromosome D13"/>
</dbReference>
<dbReference type="FunFam" id="3.40.50.150:FF:000103">
    <property type="entry name" value="SABATH methyltransferase 1"/>
    <property type="match status" value="1"/>
</dbReference>
<evidence type="ECO:0000256" key="4">
    <source>
        <dbReference type="ARBA" id="ARBA00022842"/>
    </source>
</evidence>
<accession>A0A5J5NJ67</accession>
<dbReference type="OrthoDB" id="1523883at2759"/>
<keyword evidence="6" id="KW-1185">Reference proteome</keyword>
<gene>
    <name evidence="5" type="ORF">ES319_D13G029600v1</name>
</gene>
<evidence type="ECO:0000313" key="6">
    <source>
        <dbReference type="Proteomes" id="UP000327439"/>
    </source>
</evidence>
<keyword evidence="2" id="KW-0808">Transferase</keyword>
<dbReference type="InterPro" id="IPR029063">
    <property type="entry name" value="SAM-dependent_MTases_sf"/>
</dbReference>
<proteinExistence type="predicted"/>
<evidence type="ECO:0000256" key="1">
    <source>
        <dbReference type="ARBA" id="ARBA00022603"/>
    </source>
</evidence>